<proteinExistence type="inferred from homology"/>
<evidence type="ECO:0000313" key="11">
    <source>
        <dbReference type="Proteomes" id="UP000443582"/>
    </source>
</evidence>
<comment type="caution">
    <text evidence="10">The sequence shown here is derived from an EMBL/GenBank/DDBJ whole genome shotgun (WGS) entry which is preliminary data.</text>
</comment>
<dbReference type="InterPro" id="IPR045085">
    <property type="entry name" value="HLD_clamp_pol_III_gamma_tau"/>
</dbReference>
<keyword evidence="4" id="KW-0862">Zinc</keyword>
<dbReference type="InterPro" id="IPR003593">
    <property type="entry name" value="AAA+_ATPase"/>
</dbReference>
<sequence length="598" mass="67029">MSYQVLARKYRPTKFQDFVGQEHIVKTIVNSLREDRFGHAYIFSGTRGIGKTTIARIFAKALRCENRDEQQNPCGECGACHDFDSAASMNVVEIDGASNNSVDDIRELISNISYLPSNGKYKVYIIDEVHMLSNSAFNALLKTLEEPPEHAIFLMATTEPEKLLGTVLSRCQRFDFINATVEELKSHIINIAQLENITFSQDELIETLAKLGNGSFRDTLSLFDQVLSFSYGQDITEDIFARALGIAKLSSIKSLIDNIIAGQTQELTNTFNMLISQNIGLNNIVKSMLENLFSIIIAKDFNDKNRIQSKVDGDLFDKTTRAELYWIYETLAKDFAWTMESIIPADATLLAMRKVSLRHQLIADTAEVAANTSTVEDAAGKPEAPRAAEVEEVAQEEIIPEEKPAPTKIIFDEQEVEQDANFSASENTPEEVAIEPASEPEEVVPQEITPTIIPEGNKTWDGFLEFLSSSSPVMSANMEQGNLLGELVVVGNKATIAIGYPVSAKVFFDHMNNQETIEKVKAELRNYFSVEEIDLKLELVEREKAQETQFKSKFDINIENENIEKANMRKQIEEDEMLKVAGSLFNTKIDKIVLNNDE</sequence>
<reference evidence="11" key="1">
    <citation type="journal article" date="2019" name="Int. J. Syst. Evol. Microbiol.">
        <title>Halobacteriovorax valvorus sp. nov., a novel prokaryotic predator isolated from coastal seawater of China.</title>
        <authorList>
            <person name="Chen M.-X."/>
        </authorList>
    </citation>
    <scope>NUCLEOTIDE SEQUENCE [LARGE SCALE GENOMIC DNA]</scope>
    <source>
        <strain evidence="11">BL9</strain>
    </source>
</reference>
<keyword evidence="8" id="KW-0235">DNA replication</keyword>
<evidence type="ECO:0000256" key="4">
    <source>
        <dbReference type="ARBA" id="ARBA00022833"/>
    </source>
</evidence>
<accession>A0ABY0IJM1</accession>
<dbReference type="InterPro" id="IPR050238">
    <property type="entry name" value="DNA_Rep/Repair_Clamp_Loader"/>
</dbReference>
<dbReference type="RefSeq" id="WP_114706070.1">
    <property type="nucleotide sequence ID" value="NZ_QDKL01000001.1"/>
</dbReference>
<keyword evidence="8 10" id="KW-0548">Nucleotidyltransferase</keyword>
<evidence type="ECO:0000256" key="5">
    <source>
        <dbReference type="ARBA" id="ARBA00022840"/>
    </source>
</evidence>
<evidence type="ECO:0000256" key="8">
    <source>
        <dbReference type="RuleBase" id="RU364063"/>
    </source>
</evidence>
<evidence type="ECO:0000256" key="1">
    <source>
        <dbReference type="ARBA" id="ARBA00006360"/>
    </source>
</evidence>
<feature type="domain" description="AAA+ ATPase" evidence="9">
    <location>
        <begin position="37"/>
        <end position="180"/>
    </location>
</feature>
<organism evidence="10 11">
    <name type="scientific">Halobacteriovorax vibrionivorans</name>
    <dbReference type="NCBI Taxonomy" id="2152716"/>
    <lineage>
        <taxon>Bacteria</taxon>
        <taxon>Pseudomonadati</taxon>
        <taxon>Bdellovibrionota</taxon>
        <taxon>Bacteriovoracia</taxon>
        <taxon>Bacteriovoracales</taxon>
        <taxon>Halobacteriovoraceae</taxon>
        <taxon>Halobacteriovorax</taxon>
    </lineage>
</organism>
<keyword evidence="11" id="KW-1185">Reference proteome</keyword>
<protein>
    <recommendedName>
        <fullName evidence="8">DNA polymerase III subunit gamma/tau</fullName>
        <ecNumber evidence="8">2.7.7.7</ecNumber>
    </recommendedName>
</protein>
<dbReference type="NCBIfam" id="TIGR02397">
    <property type="entry name" value="dnaX_nterm"/>
    <property type="match status" value="1"/>
</dbReference>
<evidence type="ECO:0000313" key="10">
    <source>
        <dbReference type="EMBL" id="RZF23123.1"/>
    </source>
</evidence>
<dbReference type="InterPro" id="IPR012763">
    <property type="entry name" value="DNA_pol_III_sug/sutau_N"/>
</dbReference>
<dbReference type="GO" id="GO:0003887">
    <property type="term" value="F:DNA-directed DNA polymerase activity"/>
    <property type="evidence" value="ECO:0007669"/>
    <property type="project" value="UniProtKB-EC"/>
</dbReference>
<dbReference type="EC" id="2.7.7.7" evidence="8"/>
<dbReference type="Pfam" id="PF22608">
    <property type="entry name" value="DNAX_ATPase_lid"/>
    <property type="match status" value="1"/>
</dbReference>
<keyword evidence="6 8" id="KW-0239">DNA-directed DNA polymerase</keyword>
<dbReference type="SUPFAM" id="SSF52540">
    <property type="entry name" value="P-loop containing nucleoside triphosphate hydrolases"/>
    <property type="match status" value="1"/>
</dbReference>
<evidence type="ECO:0000256" key="2">
    <source>
        <dbReference type="ARBA" id="ARBA00022723"/>
    </source>
</evidence>
<dbReference type="InterPro" id="IPR027417">
    <property type="entry name" value="P-loop_NTPase"/>
</dbReference>
<dbReference type="EMBL" id="QDKL01000001">
    <property type="protein sequence ID" value="RZF23123.1"/>
    <property type="molecule type" value="Genomic_DNA"/>
</dbReference>
<comment type="function">
    <text evidence="8">DNA polymerase III is a complex, multichain enzyme responsible for most of the replicative synthesis in bacteria. This DNA polymerase also exhibits 3' to 5' exonuclease activity.</text>
</comment>
<dbReference type="PANTHER" id="PTHR11669">
    <property type="entry name" value="REPLICATION FACTOR C / DNA POLYMERASE III GAMMA-TAU SUBUNIT"/>
    <property type="match status" value="1"/>
</dbReference>
<keyword evidence="3 8" id="KW-0547">Nucleotide-binding</keyword>
<evidence type="ECO:0000256" key="6">
    <source>
        <dbReference type="ARBA" id="ARBA00022932"/>
    </source>
</evidence>
<keyword evidence="8 10" id="KW-0808">Transferase</keyword>
<evidence type="ECO:0000259" key="9">
    <source>
        <dbReference type="SMART" id="SM00382"/>
    </source>
</evidence>
<comment type="subunit">
    <text evidence="8">DNA polymerase III contains a core (composed of alpha, epsilon and theta chains) that associates with a tau subunit. This core dimerizes to form the POLIII' complex. PolIII' associates with the gamma complex (composed of gamma, delta, delta', psi and chi chains) and with the beta chain to form the complete DNA polymerase III complex.</text>
</comment>
<comment type="catalytic activity">
    <reaction evidence="7 8">
        <text>DNA(n) + a 2'-deoxyribonucleoside 5'-triphosphate = DNA(n+1) + diphosphate</text>
        <dbReference type="Rhea" id="RHEA:22508"/>
        <dbReference type="Rhea" id="RHEA-COMP:17339"/>
        <dbReference type="Rhea" id="RHEA-COMP:17340"/>
        <dbReference type="ChEBI" id="CHEBI:33019"/>
        <dbReference type="ChEBI" id="CHEBI:61560"/>
        <dbReference type="ChEBI" id="CHEBI:173112"/>
        <dbReference type="EC" id="2.7.7.7"/>
    </reaction>
</comment>
<evidence type="ECO:0000256" key="7">
    <source>
        <dbReference type="ARBA" id="ARBA00049244"/>
    </source>
</evidence>
<name>A0ABY0IJM1_9BACT</name>
<dbReference type="PANTHER" id="PTHR11669:SF0">
    <property type="entry name" value="PROTEIN STICHEL-LIKE 2"/>
    <property type="match status" value="1"/>
</dbReference>
<dbReference type="SMART" id="SM00382">
    <property type="entry name" value="AAA"/>
    <property type="match status" value="1"/>
</dbReference>
<dbReference type="Proteomes" id="UP000443582">
    <property type="component" value="Unassembled WGS sequence"/>
</dbReference>
<dbReference type="Gene3D" id="3.40.50.300">
    <property type="entry name" value="P-loop containing nucleotide triphosphate hydrolases"/>
    <property type="match status" value="1"/>
</dbReference>
<dbReference type="Pfam" id="PF13177">
    <property type="entry name" value="DNA_pol3_delta2"/>
    <property type="match status" value="1"/>
</dbReference>
<dbReference type="Gene3D" id="1.10.8.60">
    <property type="match status" value="1"/>
</dbReference>
<dbReference type="CDD" id="cd00009">
    <property type="entry name" value="AAA"/>
    <property type="match status" value="1"/>
</dbReference>
<gene>
    <name evidence="8 10" type="primary">dnaX</name>
    <name evidence="10" type="ORF">DAY19_04980</name>
</gene>
<keyword evidence="5 8" id="KW-0067">ATP-binding</keyword>
<evidence type="ECO:0000256" key="3">
    <source>
        <dbReference type="ARBA" id="ARBA00022741"/>
    </source>
</evidence>
<comment type="similarity">
    <text evidence="1 8">Belongs to the DnaX/STICHEL family.</text>
</comment>
<keyword evidence="2" id="KW-0479">Metal-binding</keyword>